<dbReference type="EMBL" id="JADNRY010000037">
    <property type="protein sequence ID" value="KAF9070780.1"/>
    <property type="molecule type" value="Genomic_DNA"/>
</dbReference>
<protein>
    <submittedName>
        <fullName evidence="1">Uncharacterized protein</fullName>
    </submittedName>
</protein>
<comment type="caution">
    <text evidence="1">The sequence shown here is derived from an EMBL/GenBank/DDBJ whole genome shotgun (WGS) entry which is preliminary data.</text>
</comment>
<organism evidence="1 2">
    <name type="scientific">Rhodocollybia butyracea</name>
    <dbReference type="NCBI Taxonomy" id="206335"/>
    <lineage>
        <taxon>Eukaryota</taxon>
        <taxon>Fungi</taxon>
        <taxon>Dikarya</taxon>
        <taxon>Basidiomycota</taxon>
        <taxon>Agaricomycotina</taxon>
        <taxon>Agaricomycetes</taxon>
        <taxon>Agaricomycetidae</taxon>
        <taxon>Agaricales</taxon>
        <taxon>Marasmiineae</taxon>
        <taxon>Omphalotaceae</taxon>
        <taxon>Rhodocollybia</taxon>
    </lineage>
</organism>
<evidence type="ECO:0000313" key="2">
    <source>
        <dbReference type="Proteomes" id="UP000772434"/>
    </source>
</evidence>
<sequence>MHAARPLKPFDTYTRELVEHNCSCCKRLLSCASTDNYPWILRDWTSEAPPPHPEIIDDCGRYLYGFVISYGTLLEYEKLHPDFVEQRSTNITMETRTLGVMRRTCRPLGIEHRMNFDFRILRPNMTKCEDDVLDFAVASKKFSNLTYSPTLKKLKAFNATLVFLDFEYGFGKAMC</sequence>
<gene>
    <name evidence="1" type="ORF">BDP27DRAFT_1362254</name>
</gene>
<accession>A0A9P5PZB6</accession>
<dbReference type="Proteomes" id="UP000772434">
    <property type="component" value="Unassembled WGS sequence"/>
</dbReference>
<reference evidence="1" key="1">
    <citation type="submission" date="2020-11" db="EMBL/GenBank/DDBJ databases">
        <authorList>
            <consortium name="DOE Joint Genome Institute"/>
            <person name="Ahrendt S."/>
            <person name="Riley R."/>
            <person name="Andreopoulos W."/>
            <person name="Labutti K."/>
            <person name="Pangilinan J."/>
            <person name="Ruiz-Duenas F.J."/>
            <person name="Barrasa J.M."/>
            <person name="Sanchez-Garcia M."/>
            <person name="Camarero S."/>
            <person name="Miyauchi S."/>
            <person name="Serrano A."/>
            <person name="Linde D."/>
            <person name="Babiker R."/>
            <person name="Drula E."/>
            <person name="Ayuso-Fernandez I."/>
            <person name="Pacheco R."/>
            <person name="Padilla G."/>
            <person name="Ferreira P."/>
            <person name="Barriuso J."/>
            <person name="Kellner H."/>
            <person name="Castanera R."/>
            <person name="Alfaro M."/>
            <person name="Ramirez L."/>
            <person name="Pisabarro A.G."/>
            <person name="Kuo A."/>
            <person name="Tritt A."/>
            <person name="Lipzen A."/>
            <person name="He G."/>
            <person name="Yan M."/>
            <person name="Ng V."/>
            <person name="Cullen D."/>
            <person name="Martin F."/>
            <person name="Rosso M.-N."/>
            <person name="Henrissat B."/>
            <person name="Hibbett D."/>
            <person name="Martinez A.T."/>
            <person name="Grigoriev I.V."/>
        </authorList>
    </citation>
    <scope>NUCLEOTIDE SEQUENCE</scope>
    <source>
        <strain evidence="1">AH 40177</strain>
    </source>
</reference>
<name>A0A9P5PZB6_9AGAR</name>
<proteinExistence type="predicted"/>
<dbReference type="AlphaFoldDB" id="A0A9P5PZB6"/>
<keyword evidence="2" id="KW-1185">Reference proteome</keyword>
<evidence type="ECO:0000313" key="1">
    <source>
        <dbReference type="EMBL" id="KAF9070780.1"/>
    </source>
</evidence>